<evidence type="ECO:0000259" key="12">
    <source>
        <dbReference type="PROSITE" id="PS51371"/>
    </source>
</evidence>
<reference evidence="13 16" key="2">
    <citation type="submission" date="2019-12" db="EMBL/GenBank/DDBJ databases">
        <title>Draft genome sequence of Labilibaculum sp. strain 44 isolated from deep waters of Black Sea.</title>
        <authorList>
            <person name="Yadav S."/>
            <person name="Villanueva L."/>
        </authorList>
    </citation>
    <scope>NUCLEOTIDE SEQUENCE [LARGE SCALE GENOMIC DNA]</scope>
    <source>
        <strain evidence="13 16">44</strain>
    </source>
</reference>
<evidence type="ECO:0000256" key="8">
    <source>
        <dbReference type="ARBA" id="ARBA00023214"/>
    </source>
</evidence>
<keyword evidence="10" id="KW-0129">CBS domain</keyword>
<keyword evidence="15" id="KW-1185">Reference proteome</keyword>
<dbReference type="SUPFAM" id="SSF81340">
    <property type="entry name" value="Clc chloride channel"/>
    <property type="match status" value="1"/>
</dbReference>
<dbReference type="InterPro" id="IPR050368">
    <property type="entry name" value="ClC-type_chloride_channel"/>
</dbReference>
<dbReference type="Proteomes" id="UP000285951">
    <property type="component" value="Unassembled WGS sequence"/>
</dbReference>
<feature type="transmembrane region" description="Helical" evidence="11">
    <location>
        <begin position="77"/>
        <end position="96"/>
    </location>
</feature>
<dbReference type="PRINTS" id="PR00762">
    <property type="entry name" value="CLCHANNEL"/>
</dbReference>
<feature type="transmembrane region" description="Helical" evidence="11">
    <location>
        <begin position="244"/>
        <end position="261"/>
    </location>
</feature>
<keyword evidence="8" id="KW-0868">Chloride</keyword>
<dbReference type="CDD" id="cd00400">
    <property type="entry name" value="Voltage_gated_ClC"/>
    <property type="match status" value="1"/>
</dbReference>
<evidence type="ECO:0000256" key="2">
    <source>
        <dbReference type="ARBA" id="ARBA00022448"/>
    </source>
</evidence>
<keyword evidence="2" id="KW-0813">Transport</keyword>
<evidence type="ECO:0000256" key="7">
    <source>
        <dbReference type="ARBA" id="ARBA00023173"/>
    </source>
</evidence>
<evidence type="ECO:0000256" key="10">
    <source>
        <dbReference type="PROSITE-ProRule" id="PRU00703"/>
    </source>
</evidence>
<dbReference type="AlphaFoldDB" id="A0A425YDP4"/>
<dbReference type="RefSeq" id="WP_124992248.1">
    <property type="nucleotide sequence ID" value="NZ_JAVCNR010000003.1"/>
</dbReference>
<dbReference type="InterPro" id="IPR014743">
    <property type="entry name" value="Cl-channel_core"/>
</dbReference>
<keyword evidence="6 11" id="KW-0472">Membrane</keyword>
<feature type="transmembrane region" description="Helical" evidence="11">
    <location>
        <begin position="331"/>
        <end position="348"/>
    </location>
</feature>
<dbReference type="SMART" id="SM00116">
    <property type="entry name" value="CBS"/>
    <property type="match status" value="2"/>
</dbReference>
<evidence type="ECO:0000256" key="1">
    <source>
        <dbReference type="ARBA" id="ARBA00004141"/>
    </source>
</evidence>
<dbReference type="Gene3D" id="1.10.3080.10">
    <property type="entry name" value="Clc chloride channel"/>
    <property type="match status" value="1"/>
</dbReference>
<feature type="transmembrane region" description="Helical" evidence="11">
    <location>
        <begin position="360"/>
        <end position="381"/>
    </location>
</feature>
<comment type="caution">
    <text evidence="13">The sequence shown here is derived from an EMBL/GenBank/DDBJ whole genome shotgun (WGS) entry which is preliminary data.</text>
</comment>
<evidence type="ECO:0000256" key="5">
    <source>
        <dbReference type="ARBA" id="ARBA00023065"/>
    </source>
</evidence>
<gene>
    <name evidence="14" type="ORF">DWB62_006475</name>
    <name evidence="13" type="ORF">GNY23_06475</name>
</gene>
<evidence type="ECO:0000313" key="14">
    <source>
        <dbReference type="EMBL" id="MVB06661.1"/>
    </source>
</evidence>
<dbReference type="InterPro" id="IPR000644">
    <property type="entry name" value="CBS_dom"/>
</dbReference>
<feature type="transmembrane region" description="Helical" evidence="11">
    <location>
        <begin position="167"/>
        <end position="186"/>
    </location>
</feature>
<comment type="subcellular location">
    <subcellularLocation>
        <location evidence="1">Membrane</location>
        <topology evidence="1">Multi-pass membrane protein</topology>
    </subcellularLocation>
</comment>
<dbReference type="SUPFAM" id="SSF54631">
    <property type="entry name" value="CBS-domain pair"/>
    <property type="match status" value="1"/>
</dbReference>
<proteinExistence type="predicted"/>
<keyword evidence="5" id="KW-0406">Ion transport</keyword>
<dbReference type="Pfam" id="PF00654">
    <property type="entry name" value="Voltage_CLC"/>
    <property type="match status" value="1"/>
</dbReference>
<keyword evidence="9" id="KW-0407">Ion channel</keyword>
<keyword evidence="3 11" id="KW-0812">Transmembrane</keyword>
<evidence type="ECO:0000256" key="11">
    <source>
        <dbReference type="SAM" id="Phobius"/>
    </source>
</evidence>
<feature type="transmembrane region" description="Helical" evidence="11">
    <location>
        <begin position="198"/>
        <end position="224"/>
    </location>
</feature>
<dbReference type="GO" id="GO:0005254">
    <property type="term" value="F:chloride channel activity"/>
    <property type="evidence" value="ECO:0007669"/>
    <property type="project" value="UniProtKB-KW"/>
</dbReference>
<dbReference type="InterPro" id="IPR046342">
    <property type="entry name" value="CBS_dom_sf"/>
</dbReference>
<dbReference type="Pfam" id="PF00571">
    <property type="entry name" value="CBS"/>
    <property type="match status" value="2"/>
</dbReference>
<evidence type="ECO:0000313" key="13">
    <source>
        <dbReference type="EMBL" id="MUP37456.1"/>
    </source>
</evidence>
<sequence length="602" mass="66666">MSLDINVDFLEMKNKSLLSRFLIWRVKNIKERQFVLLLSFLVGLVSGLAALLLKNAIHFTHHFLTHRLHVDSANLLYLAYPAIGILLTVLFVKFFVKDNIGHGVSRILYAISKKNSQIKSHNNYSSIIASTLTIGFGGSVGAEAPVVLTGASIGSNLARLFHMNYKIVTLMIGCGAAGAIGGIFKAPMAGMIFTLEVLMLDLTMASLIPLLISSITGASVTYFFMGKAVLLSYDVTTPFVINNIPYYIILGVFAGLVSLYFTRFSMYLESIFGKITNCYRKMVVGGILLGIMIFLFPPLYGEGYNTIQSLLNGNHTDLVNNSIFYFLKDNYWLLLGYVVLVIGFKVIASTVTTGSGGVGGIFAPSLFLGAVAGFFVARVINGFNFIKLSESNFTLIGMAGMMAGVMHAPLTAIFLIVEITGGYALFVPIMITATIAYLTIMYFEPHSIYTKRLAKRGELITHNKDKAVLTLMKMGKVIETDLKRVNPNATLGELVKIISHSQRNIFPVVDEDEKLLGIVLLDDIRDIMFSPEMYDDTYVWSLMIMPPAILDVDAPMDKVMRKFEETGAWNLPVVQDEKYLGFVSKAKIFNVYRRVLVHFSDE</sequence>
<dbReference type="Gene3D" id="3.10.580.10">
    <property type="entry name" value="CBS-domain"/>
    <property type="match status" value="1"/>
</dbReference>
<evidence type="ECO:0000256" key="4">
    <source>
        <dbReference type="ARBA" id="ARBA00022989"/>
    </source>
</evidence>
<feature type="domain" description="CBS" evidence="12">
    <location>
        <begin position="478"/>
        <end position="537"/>
    </location>
</feature>
<evidence type="ECO:0000256" key="6">
    <source>
        <dbReference type="ARBA" id="ARBA00023136"/>
    </source>
</evidence>
<dbReference type="GO" id="GO:0034707">
    <property type="term" value="C:chloride channel complex"/>
    <property type="evidence" value="ECO:0007669"/>
    <property type="project" value="UniProtKB-KW"/>
</dbReference>
<dbReference type="OrthoDB" id="9812438at2"/>
<keyword evidence="4 11" id="KW-1133">Transmembrane helix</keyword>
<organism evidence="13 16">
    <name type="scientific">Labilibaculum euxinus</name>
    <dbReference type="NCBI Taxonomy" id="2686357"/>
    <lineage>
        <taxon>Bacteria</taxon>
        <taxon>Pseudomonadati</taxon>
        <taxon>Bacteroidota</taxon>
        <taxon>Bacteroidia</taxon>
        <taxon>Marinilabiliales</taxon>
        <taxon>Marinifilaceae</taxon>
        <taxon>Labilibaculum</taxon>
    </lineage>
</organism>
<evidence type="ECO:0000256" key="9">
    <source>
        <dbReference type="ARBA" id="ARBA00023303"/>
    </source>
</evidence>
<dbReference type="PROSITE" id="PS51371">
    <property type="entry name" value="CBS"/>
    <property type="match status" value="2"/>
</dbReference>
<dbReference type="PANTHER" id="PTHR43427:SF6">
    <property type="entry name" value="CHLORIDE CHANNEL PROTEIN CLC-E"/>
    <property type="match status" value="1"/>
</dbReference>
<keyword evidence="7" id="KW-0869">Chloride channel</keyword>
<dbReference type="InterPro" id="IPR001807">
    <property type="entry name" value="ClC"/>
</dbReference>
<dbReference type="PANTHER" id="PTHR43427">
    <property type="entry name" value="CHLORIDE CHANNEL PROTEIN CLC-E"/>
    <property type="match status" value="1"/>
</dbReference>
<feature type="domain" description="CBS" evidence="12">
    <location>
        <begin position="543"/>
        <end position="602"/>
    </location>
</feature>
<feature type="transmembrane region" description="Helical" evidence="11">
    <location>
        <begin position="124"/>
        <end position="147"/>
    </location>
</feature>
<protein>
    <submittedName>
        <fullName evidence="13">CBS domain-containing protein</fullName>
    </submittedName>
</protein>
<evidence type="ECO:0000256" key="3">
    <source>
        <dbReference type="ARBA" id="ARBA00022692"/>
    </source>
</evidence>
<feature type="transmembrane region" description="Helical" evidence="11">
    <location>
        <begin position="393"/>
        <end position="416"/>
    </location>
</feature>
<dbReference type="EMBL" id="WOTW01000011">
    <property type="protein sequence ID" value="MUP37456.1"/>
    <property type="molecule type" value="Genomic_DNA"/>
</dbReference>
<feature type="transmembrane region" description="Helical" evidence="11">
    <location>
        <begin position="34"/>
        <end position="57"/>
    </location>
</feature>
<feature type="transmembrane region" description="Helical" evidence="11">
    <location>
        <begin position="423"/>
        <end position="443"/>
    </location>
</feature>
<dbReference type="Proteomes" id="UP000462449">
    <property type="component" value="Unassembled WGS sequence"/>
</dbReference>
<accession>A0A425YDP4</accession>
<evidence type="ECO:0000313" key="16">
    <source>
        <dbReference type="Proteomes" id="UP000462449"/>
    </source>
</evidence>
<name>A0A425YDP4_9BACT</name>
<evidence type="ECO:0000313" key="15">
    <source>
        <dbReference type="Proteomes" id="UP000285951"/>
    </source>
</evidence>
<reference evidence="14 15" key="1">
    <citation type="submission" date="2019-11" db="EMBL/GenBank/DDBJ databases">
        <title>Draft genome sequence of Labilibaculum sp. strain SYP isolated from Black Sea.</title>
        <authorList>
            <person name="Yadav S."/>
            <person name="Villanueva L."/>
        </authorList>
    </citation>
    <scope>NUCLEOTIDE SEQUENCE [LARGE SCALE GENOMIC DNA]</scope>
    <source>
        <strain evidence="14 15">44</strain>
    </source>
</reference>
<dbReference type="EMBL" id="QTZN02000011">
    <property type="protein sequence ID" value="MVB06661.1"/>
    <property type="molecule type" value="Genomic_DNA"/>
</dbReference>
<feature type="transmembrane region" description="Helical" evidence="11">
    <location>
        <begin position="282"/>
        <end position="300"/>
    </location>
</feature>